<dbReference type="Proteomes" id="UP001224661">
    <property type="component" value="Unassembled WGS sequence"/>
</dbReference>
<feature type="transmembrane region" description="Helical" evidence="8">
    <location>
        <begin position="29"/>
        <end position="51"/>
    </location>
</feature>
<dbReference type="PROSITE" id="PS50928">
    <property type="entry name" value="ABC_TM1"/>
    <property type="match status" value="1"/>
</dbReference>
<keyword evidence="5 8" id="KW-0812">Transmembrane</keyword>
<name>A0ABT6RTR5_9ACTN</name>
<keyword evidence="12" id="KW-1185">Reference proteome</keyword>
<keyword evidence="4" id="KW-1003">Cell membrane</keyword>
<evidence type="ECO:0000313" key="12">
    <source>
        <dbReference type="Proteomes" id="UP001224661"/>
    </source>
</evidence>
<comment type="similarity">
    <text evidence="2">Belongs to the binding-protein-dependent transport system permease family. CysTW subfamily.</text>
</comment>
<dbReference type="InterPro" id="IPR000515">
    <property type="entry name" value="MetI-like"/>
</dbReference>
<comment type="caution">
    <text evidence="11">The sequence shown here is derived from an EMBL/GenBank/DDBJ whole genome shotgun (WGS) entry which is preliminary data.</text>
</comment>
<evidence type="ECO:0000256" key="5">
    <source>
        <dbReference type="ARBA" id="ARBA00022692"/>
    </source>
</evidence>
<evidence type="ECO:0000256" key="2">
    <source>
        <dbReference type="ARBA" id="ARBA00007069"/>
    </source>
</evidence>
<organism evidence="11 12">
    <name type="scientific">Streptomyces solicavernae</name>
    <dbReference type="NCBI Taxonomy" id="3043614"/>
    <lineage>
        <taxon>Bacteria</taxon>
        <taxon>Bacillati</taxon>
        <taxon>Actinomycetota</taxon>
        <taxon>Actinomycetes</taxon>
        <taxon>Kitasatosporales</taxon>
        <taxon>Streptomycetaceae</taxon>
        <taxon>Streptomyces</taxon>
    </lineage>
</organism>
<feature type="transmembrane region" description="Helical" evidence="8">
    <location>
        <begin position="173"/>
        <end position="195"/>
    </location>
</feature>
<keyword evidence="6 8" id="KW-1133">Transmembrane helix</keyword>
<dbReference type="Gene3D" id="1.10.3720.10">
    <property type="entry name" value="MetI-like"/>
    <property type="match status" value="1"/>
</dbReference>
<gene>
    <name evidence="11" type="ORF">QIS99_16670</name>
</gene>
<keyword evidence="3 8" id="KW-0813">Transport</keyword>
<feature type="compositionally biased region" description="Polar residues" evidence="9">
    <location>
        <begin position="1"/>
        <end position="10"/>
    </location>
</feature>
<dbReference type="PANTHER" id="PTHR42929">
    <property type="entry name" value="INNER MEMBRANE ABC TRANSPORTER PERMEASE PROTEIN YDCU-RELATED-RELATED"/>
    <property type="match status" value="1"/>
</dbReference>
<dbReference type="SUPFAM" id="SSF161098">
    <property type="entry name" value="MetI-like"/>
    <property type="match status" value="1"/>
</dbReference>
<comment type="subcellular location">
    <subcellularLocation>
        <location evidence="1 8">Cell membrane</location>
        <topology evidence="1 8">Multi-pass membrane protein</topology>
    </subcellularLocation>
</comment>
<evidence type="ECO:0000256" key="8">
    <source>
        <dbReference type="RuleBase" id="RU363032"/>
    </source>
</evidence>
<feature type="region of interest" description="Disordered" evidence="9">
    <location>
        <begin position="1"/>
        <end position="20"/>
    </location>
</feature>
<evidence type="ECO:0000256" key="3">
    <source>
        <dbReference type="ARBA" id="ARBA00022448"/>
    </source>
</evidence>
<accession>A0ABT6RTR5</accession>
<feature type="transmembrane region" description="Helical" evidence="8">
    <location>
        <begin position="216"/>
        <end position="239"/>
    </location>
</feature>
<protein>
    <submittedName>
        <fullName evidence="11">ABC transporter permease</fullName>
    </submittedName>
</protein>
<evidence type="ECO:0000256" key="9">
    <source>
        <dbReference type="SAM" id="MobiDB-lite"/>
    </source>
</evidence>
<dbReference type="PANTHER" id="PTHR42929:SF1">
    <property type="entry name" value="INNER MEMBRANE ABC TRANSPORTER PERMEASE PROTEIN YDCU-RELATED"/>
    <property type="match status" value="1"/>
</dbReference>
<proteinExistence type="inferred from homology"/>
<keyword evidence="7 8" id="KW-0472">Membrane</keyword>
<dbReference type="Pfam" id="PF00528">
    <property type="entry name" value="BPD_transp_1"/>
    <property type="match status" value="1"/>
</dbReference>
<sequence>MSAPSSTLPNHTGIEAEARARPRSEHRPLWWTAPATLVALVAFVAPLVLVATTSFLTDQGFTKVVRPWTAENYTALFTSPALRTMAANSVLVGIETAVVITLAGLALTYWIRYRAGRLGPLVLALVIATMFASYLVRIYAWRTMLGTHGIVNSALEAVGIISGPLEFLLFNRVAVVIAEAQLYLPMMVLILYGGFRPIRPDYLEVARDLGVSGPRLWGRVVLPLMARPLASVFALSFLFSSTDWVAPQFLGGSAQIMLGLQVQHDFSETAQWAAGAALCLTMACAYAVLYGLAMLVLRWCGAKEIEWGAS</sequence>
<evidence type="ECO:0000256" key="7">
    <source>
        <dbReference type="ARBA" id="ARBA00023136"/>
    </source>
</evidence>
<feature type="domain" description="ABC transmembrane type-1" evidence="10">
    <location>
        <begin position="86"/>
        <end position="301"/>
    </location>
</feature>
<dbReference type="InterPro" id="IPR035906">
    <property type="entry name" value="MetI-like_sf"/>
</dbReference>
<feature type="transmembrane region" description="Helical" evidence="8">
    <location>
        <begin position="90"/>
        <end position="111"/>
    </location>
</feature>
<evidence type="ECO:0000259" key="10">
    <source>
        <dbReference type="PROSITE" id="PS50928"/>
    </source>
</evidence>
<dbReference type="EMBL" id="JASCIR010000012">
    <property type="protein sequence ID" value="MDI3387822.1"/>
    <property type="molecule type" value="Genomic_DNA"/>
</dbReference>
<feature type="transmembrane region" description="Helical" evidence="8">
    <location>
        <begin position="272"/>
        <end position="297"/>
    </location>
</feature>
<evidence type="ECO:0000256" key="4">
    <source>
        <dbReference type="ARBA" id="ARBA00022475"/>
    </source>
</evidence>
<evidence type="ECO:0000256" key="6">
    <source>
        <dbReference type="ARBA" id="ARBA00022989"/>
    </source>
</evidence>
<evidence type="ECO:0000256" key="1">
    <source>
        <dbReference type="ARBA" id="ARBA00004651"/>
    </source>
</evidence>
<feature type="transmembrane region" description="Helical" evidence="8">
    <location>
        <begin position="118"/>
        <end position="140"/>
    </location>
</feature>
<reference evidence="11 12" key="1">
    <citation type="submission" date="2023-05" db="EMBL/GenBank/DDBJ databases">
        <title>Draft genome sequence of Streptomyces sp. B-S-A8 isolated from a cave soil in Thailand.</title>
        <authorList>
            <person name="Chamroensaksri N."/>
            <person name="Muangham S."/>
        </authorList>
    </citation>
    <scope>NUCLEOTIDE SEQUENCE [LARGE SCALE GENOMIC DNA]</scope>
    <source>
        <strain evidence="11 12">B-S-A8</strain>
    </source>
</reference>
<evidence type="ECO:0000313" key="11">
    <source>
        <dbReference type="EMBL" id="MDI3387822.1"/>
    </source>
</evidence>
<dbReference type="CDD" id="cd06261">
    <property type="entry name" value="TM_PBP2"/>
    <property type="match status" value="1"/>
</dbReference>
<dbReference type="RefSeq" id="WP_282514171.1">
    <property type="nucleotide sequence ID" value="NZ_JASCIR010000012.1"/>
</dbReference>